<feature type="compositionally biased region" description="Low complexity" evidence="1">
    <location>
        <begin position="156"/>
        <end position="166"/>
    </location>
</feature>
<organism evidence="2 3">
    <name type="scientific">Effrenium voratum</name>
    <dbReference type="NCBI Taxonomy" id="2562239"/>
    <lineage>
        <taxon>Eukaryota</taxon>
        <taxon>Sar</taxon>
        <taxon>Alveolata</taxon>
        <taxon>Dinophyceae</taxon>
        <taxon>Suessiales</taxon>
        <taxon>Symbiodiniaceae</taxon>
        <taxon>Effrenium</taxon>
    </lineage>
</organism>
<protein>
    <submittedName>
        <fullName evidence="2">Uncharacterized protein</fullName>
    </submittedName>
</protein>
<evidence type="ECO:0000313" key="3">
    <source>
        <dbReference type="Proteomes" id="UP001178507"/>
    </source>
</evidence>
<feature type="compositionally biased region" description="Low complexity" evidence="1">
    <location>
        <begin position="11"/>
        <end position="21"/>
    </location>
</feature>
<reference evidence="2" key="1">
    <citation type="submission" date="2023-08" db="EMBL/GenBank/DDBJ databases">
        <authorList>
            <person name="Chen Y."/>
            <person name="Shah S."/>
            <person name="Dougan E. K."/>
            <person name="Thang M."/>
            <person name="Chan C."/>
        </authorList>
    </citation>
    <scope>NUCLEOTIDE SEQUENCE</scope>
</reference>
<dbReference type="EMBL" id="CAUJNA010003585">
    <property type="protein sequence ID" value="CAJ1405466.1"/>
    <property type="molecule type" value="Genomic_DNA"/>
</dbReference>
<name>A0AA36JI38_9DINO</name>
<dbReference type="AlphaFoldDB" id="A0AA36JI38"/>
<evidence type="ECO:0000313" key="2">
    <source>
        <dbReference type="EMBL" id="CAJ1405466.1"/>
    </source>
</evidence>
<accession>A0AA36JI38</accession>
<keyword evidence="3" id="KW-1185">Reference proteome</keyword>
<sequence>MSDRLHLQAHSDTSSSSSSVSYKGRMPNHLPPGVILRFAQPSADKDPVTEVPFADDGSSSGGSLQDTPPEEMLSLALGQPENWALRERPTLVIRSHSQGNCVPCVFFALCNRCYFGDRCGCCHSSSHQNATTMLRFRFASRKIVKAALQPQKSLPQAKAKAAYQQKRLSPQAEGSSGAQASTTTSTASRSGTSLKTQEETEDPEAWRSMDLRNWLLSIDNGRGCLLRYEQSLTANFDSLDQIVDLYIRKNGRGRVVVDSLFFTDLQIKKVGHQRLIEKWFRERAAHVVLAPQG</sequence>
<dbReference type="Proteomes" id="UP001178507">
    <property type="component" value="Unassembled WGS sequence"/>
</dbReference>
<proteinExistence type="predicted"/>
<evidence type="ECO:0000256" key="1">
    <source>
        <dbReference type="SAM" id="MobiDB-lite"/>
    </source>
</evidence>
<feature type="region of interest" description="Disordered" evidence="1">
    <location>
        <begin position="155"/>
        <end position="204"/>
    </location>
</feature>
<feature type="region of interest" description="Disordered" evidence="1">
    <location>
        <begin position="1"/>
        <end position="69"/>
    </location>
</feature>
<feature type="compositionally biased region" description="Low complexity" evidence="1">
    <location>
        <begin position="174"/>
        <end position="193"/>
    </location>
</feature>
<gene>
    <name evidence="2" type="ORF">EVOR1521_LOCUS27666</name>
</gene>
<comment type="caution">
    <text evidence="2">The sequence shown here is derived from an EMBL/GenBank/DDBJ whole genome shotgun (WGS) entry which is preliminary data.</text>
</comment>